<name>A0AAE0TI60_9BIVA</name>
<dbReference type="Proteomes" id="UP001195483">
    <property type="component" value="Unassembled WGS sequence"/>
</dbReference>
<feature type="region of interest" description="Disordered" evidence="1">
    <location>
        <begin position="1"/>
        <end position="72"/>
    </location>
</feature>
<dbReference type="EMBL" id="JAEAOA010000162">
    <property type="protein sequence ID" value="KAK3610824.1"/>
    <property type="molecule type" value="Genomic_DNA"/>
</dbReference>
<evidence type="ECO:0000313" key="2">
    <source>
        <dbReference type="EMBL" id="KAK3610824.1"/>
    </source>
</evidence>
<reference evidence="2" key="3">
    <citation type="submission" date="2023-05" db="EMBL/GenBank/DDBJ databases">
        <authorList>
            <person name="Smith C.H."/>
        </authorList>
    </citation>
    <scope>NUCLEOTIDE SEQUENCE</scope>
    <source>
        <strain evidence="2">CHS0354</strain>
        <tissue evidence="2">Mantle</tissue>
    </source>
</reference>
<gene>
    <name evidence="2" type="ORF">CHS0354_001676</name>
</gene>
<reference evidence="2" key="2">
    <citation type="journal article" date="2021" name="Genome Biol. Evol.">
        <title>Developing a high-quality reference genome for a parasitic bivalve with doubly uniparental inheritance (Bivalvia: Unionida).</title>
        <authorList>
            <person name="Smith C.H."/>
        </authorList>
    </citation>
    <scope>NUCLEOTIDE SEQUENCE</scope>
    <source>
        <strain evidence="2">CHS0354</strain>
        <tissue evidence="2">Mantle</tissue>
    </source>
</reference>
<evidence type="ECO:0000313" key="3">
    <source>
        <dbReference type="Proteomes" id="UP001195483"/>
    </source>
</evidence>
<organism evidence="2 3">
    <name type="scientific">Potamilus streckersoni</name>
    <dbReference type="NCBI Taxonomy" id="2493646"/>
    <lineage>
        <taxon>Eukaryota</taxon>
        <taxon>Metazoa</taxon>
        <taxon>Spiralia</taxon>
        <taxon>Lophotrochozoa</taxon>
        <taxon>Mollusca</taxon>
        <taxon>Bivalvia</taxon>
        <taxon>Autobranchia</taxon>
        <taxon>Heteroconchia</taxon>
        <taxon>Palaeoheterodonta</taxon>
        <taxon>Unionida</taxon>
        <taxon>Unionoidea</taxon>
        <taxon>Unionidae</taxon>
        <taxon>Ambleminae</taxon>
        <taxon>Lampsilini</taxon>
        <taxon>Potamilus</taxon>
    </lineage>
</organism>
<proteinExistence type="predicted"/>
<reference evidence="2" key="1">
    <citation type="journal article" date="2021" name="Genome Biol. Evol.">
        <title>A High-Quality Reference Genome for a Parasitic Bivalve with Doubly Uniparental Inheritance (Bivalvia: Unionida).</title>
        <authorList>
            <person name="Smith C.H."/>
        </authorList>
    </citation>
    <scope>NUCLEOTIDE SEQUENCE</scope>
    <source>
        <strain evidence="2">CHS0354</strain>
    </source>
</reference>
<feature type="compositionally biased region" description="Polar residues" evidence="1">
    <location>
        <begin position="54"/>
        <end position="65"/>
    </location>
</feature>
<feature type="compositionally biased region" description="Polar residues" evidence="1">
    <location>
        <begin position="1"/>
        <end position="11"/>
    </location>
</feature>
<evidence type="ECO:0000256" key="1">
    <source>
        <dbReference type="SAM" id="MobiDB-lite"/>
    </source>
</evidence>
<feature type="non-terminal residue" evidence="2">
    <location>
        <position position="97"/>
    </location>
</feature>
<protein>
    <submittedName>
        <fullName evidence="2">Uncharacterized protein</fullName>
    </submittedName>
</protein>
<keyword evidence="3" id="KW-1185">Reference proteome</keyword>
<sequence>MEQTLPHQNTFIEFGDSSGKAKGKQPLKGPPWSKKPKQTNTGNITNEYFDDPEQTLTPIQIPTSTNKRKESQLHHTQLLKKLRYTTKPNNTANISNE</sequence>
<accession>A0AAE0TI60</accession>
<dbReference type="AlphaFoldDB" id="A0AAE0TI60"/>
<comment type="caution">
    <text evidence="2">The sequence shown here is derived from an EMBL/GenBank/DDBJ whole genome shotgun (WGS) entry which is preliminary data.</text>
</comment>